<evidence type="ECO:0000313" key="2">
    <source>
        <dbReference type="EMBL" id="GBG32541.1"/>
    </source>
</evidence>
<feature type="compositionally biased region" description="Basic and acidic residues" evidence="1">
    <location>
        <begin position="287"/>
        <end position="297"/>
    </location>
</feature>
<dbReference type="InterPro" id="IPR016024">
    <property type="entry name" value="ARM-type_fold"/>
</dbReference>
<dbReference type="Gene3D" id="1.25.10.10">
    <property type="entry name" value="Leucine-rich Repeat Variant"/>
    <property type="match status" value="2"/>
</dbReference>
<organism evidence="2 3">
    <name type="scientific">Hondaea fermentalgiana</name>
    <dbReference type="NCBI Taxonomy" id="2315210"/>
    <lineage>
        <taxon>Eukaryota</taxon>
        <taxon>Sar</taxon>
        <taxon>Stramenopiles</taxon>
        <taxon>Bigyra</taxon>
        <taxon>Labyrinthulomycetes</taxon>
        <taxon>Thraustochytrida</taxon>
        <taxon>Thraustochytriidae</taxon>
        <taxon>Hondaea</taxon>
    </lineage>
</organism>
<gene>
    <name evidence="2" type="ORF">FCC1311_087652</name>
</gene>
<evidence type="ECO:0000313" key="3">
    <source>
        <dbReference type="Proteomes" id="UP000241890"/>
    </source>
</evidence>
<dbReference type="AlphaFoldDB" id="A0A2R5GVV1"/>
<accession>A0A2R5GVV1</accession>
<feature type="compositionally biased region" description="Low complexity" evidence="1">
    <location>
        <begin position="436"/>
        <end position="459"/>
    </location>
</feature>
<sequence>MAADWPADDGDFAARLAEYADGSANERKLLFDYGPLIFPRLVTIACSDRPGLRAAGLDALGRLIKLVGLGRMLVRALCSEAGLNNPSLEVQKECALAIGRVMQACSSLPDEDRDNIGWIRVLPHLVRLCAQPETTVGAEQALLHLRSLLGPRSFHRRFTRALLAYHENLMERTINIGNTSLVDLERKGDDVAEGLGQDLVGPSLSWTLWHLVKEGPLDTSVDGLRALAAAIEPHPKSSRDILLTLLPMIESFDIEVSEAALTAAAAHFHHDTCFDIVSSHPMVSVITKRERSREGPRTTRKTTVVPGPSHPASAPQTTAQRSSASISTAQPASFAPASARVASPASAYLRKPSLDLSELESAHNSNPETASLPSRTALASSSSSSPSPSPAPASVFSNAGNSMMKMTAQLSTLKRKTSGRKRLGSAASSDDLRPQSAGRSRMSARSSPLSASSARSVSSENGRPPPTMGAPRHELALSARESLPATSDGIVKLLLDDSQWQDQVRVLNAIKSNQHTGVLPPNCRSDAAVIQAVIKLTSSLRSSLSKSSLLCLHFLISDNGRGFWREQSPALVDAIVGALIKRSIDASTFLAQEARSALDACVQSFPANKFCLSLLQHCHAHPNARARANAANALHSIVQTSPPSAYDAGRVVSCAKDKLLHDNSVEARAAAKGILMQLNETQNLDRKQQLHLERIGASPLARKQPTHAARLNIAMFRAPVASEENQV</sequence>
<proteinExistence type="predicted"/>
<evidence type="ECO:0000256" key="1">
    <source>
        <dbReference type="SAM" id="MobiDB-lite"/>
    </source>
</evidence>
<feature type="region of interest" description="Disordered" evidence="1">
    <location>
        <begin position="413"/>
        <end position="471"/>
    </location>
</feature>
<dbReference type="Proteomes" id="UP000241890">
    <property type="component" value="Unassembled WGS sequence"/>
</dbReference>
<dbReference type="InterPro" id="IPR011989">
    <property type="entry name" value="ARM-like"/>
</dbReference>
<dbReference type="InParanoid" id="A0A2R5GVV1"/>
<feature type="compositionally biased region" description="Low complexity" evidence="1">
    <location>
        <begin position="369"/>
        <end position="386"/>
    </location>
</feature>
<name>A0A2R5GVV1_9STRA</name>
<comment type="caution">
    <text evidence="2">The sequence shown here is derived from an EMBL/GenBank/DDBJ whole genome shotgun (WGS) entry which is preliminary data.</text>
</comment>
<feature type="region of interest" description="Disordered" evidence="1">
    <location>
        <begin position="359"/>
        <end position="398"/>
    </location>
</feature>
<evidence type="ECO:0008006" key="4">
    <source>
        <dbReference type="Google" id="ProtNLM"/>
    </source>
</evidence>
<feature type="region of interest" description="Disordered" evidence="1">
    <location>
        <begin position="286"/>
        <end position="331"/>
    </location>
</feature>
<feature type="compositionally biased region" description="Basic residues" evidence="1">
    <location>
        <begin position="413"/>
        <end position="423"/>
    </location>
</feature>
<feature type="compositionally biased region" description="Polar residues" evidence="1">
    <location>
        <begin position="314"/>
        <end position="330"/>
    </location>
</feature>
<dbReference type="SUPFAM" id="SSF48371">
    <property type="entry name" value="ARM repeat"/>
    <property type="match status" value="1"/>
</dbReference>
<protein>
    <recommendedName>
        <fullName evidence="4">TOG domain-containing protein</fullName>
    </recommendedName>
</protein>
<dbReference type="EMBL" id="BEYU01000124">
    <property type="protein sequence ID" value="GBG32541.1"/>
    <property type="molecule type" value="Genomic_DNA"/>
</dbReference>
<keyword evidence="3" id="KW-1185">Reference proteome</keyword>
<reference evidence="2 3" key="1">
    <citation type="submission" date="2017-12" db="EMBL/GenBank/DDBJ databases">
        <title>Sequencing, de novo assembly and annotation of complete genome of a new Thraustochytrid species, strain FCC1311.</title>
        <authorList>
            <person name="Sedici K."/>
            <person name="Godart F."/>
            <person name="Aiese Cigliano R."/>
            <person name="Sanseverino W."/>
            <person name="Barakat M."/>
            <person name="Ortet P."/>
            <person name="Marechal E."/>
            <person name="Cagnac O."/>
            <person name="Amato A."/>
        </authorList>
    </citation>
    <scope>NUCLEOTIDE SEQUENCE [LARGE SCALE GENOMIC DNA]</scope>
</reference>